<dbReference type="CDD" id="cd02440">
    <property type="entry name" value="AdoMet_MTases"/>
    <property type="match status" value="1"/>
</dbReference>
<dbReference type="AlphaFoldDB" id="A0A518RLI2"/>
<name>A0A518RLI2_9SPHN</name>
<dbReference type="PANTHER" id="PTHR43861">
    <property type="entry name" value="TRANS-ACONITATE 2-METHYLTRANSFERASE-RELATED"/>
    <property type="match status" value="1"/>
</dbReference>
<keyword evidence="4" id="KW-1185">Reference proteome</keyword>
<dbReference type="OrthoDB" id="5298787at2"/>
<evidence type="ECO:0000313" key="4">
    <source>
        <dbReference type="Proteomes" id="UP000318055"/>
    </source>
</evidence>
<dbReference type="InterPro" id="IPR041698">
    <property type="entry name" value="Methyltransf_25"/>
</dbReference>
<evidence type="ECO:0000313" key="3">
    <source>
        <dbReference type="EMBL" id="QDX28317.1"/>
    </source>
</evidence>
<keyword evidence="1 3" id="KW-0808">Transferase</keyword>
<feature type="domain" description="Methyltransferase" evidence="2">
    <location>
        <begin position="38"/>
        <end position="138"/>
    </location>
</feature>
<dbReference type="GO" id="GO:0008168">
    <property type="term" value="F:methyltransferase activity"/>
    <property type="evidence" value="ECO:0007669"/>
    <property type="project" value="UniProtKB-KW"/>
</dbReference>
<dbReference type="GO" id="GO:0032259">
    <property type="term" value="P:methylation"/>
    <property type="evidence" value="ECO:0007669"/>
    <property type="project" value="UniProtKB-KW"/>
</dbReference>
<organism evidence="3 4">
    <name type="scientific">Sphingomonas suaedae</name>
    <dbReference type="NCBI Taxonomy" id="2599297"/>
    <lineage>
        <taxon>Bacteria</taxon>
        <taxon>Pseudomonadati</taxon>
        <taxon>Pseudomonadota</taxon>
        <taxon>Alphaproteobacteria</taxon>
        <taxon>Sphingomonadales</taxon>
        <taxon>Sphingomonadaceae</taxon>
        <taxon>Sphingomonas</taxon>
    </lineage>
</organism>
<dbReference type="KEGG" id="ssua:FPZ54_15320"/>
<dbReference type="RefSeq" id="WP_145849917.1">
    <property type="nucleotide sequence ID" value="NZ_CP042239.1"/>
</dbReference>
<gene>
    <name evidence="3" type="ORF">FPZ54_15320</name>
</gene>
<dbReference type="InterPro" id="IPR029063">
    <property type="entry name" value="SAM-dependent_MTases_sf"/>
</dbReference>
<dbReference type="SUPFAM" id="SSF53335">
    <property type="entry name" value="S-adenosyl-L-methionine-dependent methyltransferases"/>
    <property type="match status" value="1"/>
</dbReference>
<dbReference type="Pfam" id="PF13649">
    <property type="entry name" value="Methyltransf_25"/>
    <property type="match status" value="1"/>
</dbReference>
<evidence type="ECO:0000256" key="1">
    <source>
        <dbReference type="ARBA" id="ARBA00022679"/>
    </source>
</evidence>
<protein>
    <submittedName>
        <fullName evidence="3">Class I SAM-dependent methyltransferase</fullName>
    </submittedName>
</protein>
<sequence length="206" mass="22919">MDAVYAAQRHIYDVTRKYYLLGRDRLIEELAPPPGGSVLEVGCGTARNLIAAARRWPDARFFGVDISEAMLATARAKVAKAGLSDRIMLAQGDATAFDPQTLFGVAAFDRVFASYTLSMIPDWLGAIAQAAQVLAPGGVLHIVDFGQQERMPRWWRTMLFAWLAHFHVTPRRELPVALRHVSRTNDQTFGFETLLRGYAWAGTIRA</sequence>
<dbReference type="Proteomes" id="UP000318055">
    <property type="component" value="Chromosome"/>
</dbReference>
<proteinExistence type="predicted"/>
<dbReference type="Gene3D" id="3.40.50.150">
    <property type="entry name" value="Vaccinia Virus protein VP39"/>
    <property type="match status" value="1"/>
</dbReference>
<accession>A0A518RLI2</accession>
<reference evidence="3 4" key="1">
    <citation type="submission" date="2019-07" db="EMBL/GenBank/DDBJ databases">
        <title>Sphingomonas alkalisoli sp. nov., isolated from rhizosphere soil of Suaedae salsa.</title>
        <authorList>
            <person name="Zhang H."/>
            <person name="Xu L."/>
            <person name="Zhang J.-X."/>
            <person name="Sun J.-Q."/>
        </authorList>
    </citation>
    <scope>NUCLEOTIDE SEQUENCE [LARGE SCALE GENOMIC DNA]</scope>
    <source>
        <strain evidence="3 4">XS-10</strain>
    </source>
</reference>
<keyword evidence="3" id="KW-0489">Methyltransferase</keyword>
<evidence type="ECO:0000259" key="2">
    <source>
        <dbReference type="Pfam" id="PF13649"/>
    </source>
</evidence>
<dbReference type="EMBL" id="CP042239">
    <property type="protein sequence ID" value="QDX28317.1"/>
    <property type="molecule type" value="Genomic_DNA"/>
</dbReference>